<gene>
    <name evidence="1" type="ORF">V8N49_21640</name>
</gene>
<keyword evidence="2" id="KW-1185">Reference proteome</keyword>
<accession>A0ABU8DL65</accession>
<proteinExistence type="predicted"/>
<dbReference type="EMBL" id="JBANEI010000023">
    <property type="protein sequence ID" value="MEI2684245.1"/>
    <property type="molecule type" value="Genomic_DNA"/>
</dbReference>
<protein>
    <submittedName>
        <fullName evidence="1">Uncharacterized protein</fullName>
    </submittedName>
</protein>
<evidence type="ECO:0000313" key="2">
    <source>
        <dbReference type="Proteomes" id="UP001306592"/>
    </source>
</evidence>
<name>A0ABU8DL65_ERWAP</name>
<reference evidence="1 2" key="1">
    <citation type="submission" date="2024-02" db="EMBL/GenBank/DDBJ databases">
        <title>First report Erwinia aphidicola in onion in Chile.</title>
        <authorList>
            <person name="Valenzuela M."/>
            <person name="Pena M."/>
            <person name="Dutta B."/>
        </authorList>
    </citation>
    <scope>NUCLEOTIDE SEQUENCE [LARGE SCALE GENOMIC DNA]</scope>
    <source>
        <strain evidence="1 2">QCJ3A</strain>
    </source>
</reference>
<dbReference type="Proteomes" id="UP001306592">
    <property type="component" value="Unassembled WGS sequence"/>
</dbReference>
<organism evidence="1 2">
    <name type="scientific">Erwinia aphidicola</name>
    <dbReference type="NCBI Taxonomy" id="68334"/>
    <lineage>
        <taxon>Bacteria</taxon>
        <taxon>Pseudomonadati</taxon>
        <taxon>Pseudomonadota</taxon>
        <taxon>Gammaproteobacteria</taxon>
        <taxon>Enterobacterales</taxon>
        <taxon>Erwiniaceae</taxon>
        <taxon>Erwinia</taxon>
    </lineage>
</organism>
<comment type="caution">
    <text evidence="1">The sequence shown here is derived from an EMBL/GenBank/DDBJ whole genome shotgun (WGS) entry which is preliminary data.</text>
</comment>
<evidence type="ECO:0000313" key="1">
    <source>
        <dbReference type="EMBL" id="MEI2684245.1"/>
    </source>
</evidence>
<sequence length="83" mass="9004">MKEFKGVPFYAIAEDVFTVNSEAITSVYADYTTQEQDEELATLFAAAPELLSALQGVIRVADRETDEFIAARAAVAKALGESQ</sequence>
<dbReference type="RefSeq" id="WP_336203868.1">
    <property type="nucleotide sequence ID" value="NZ_JBANEI010000023.1"/>
</dbReference>